<comment type="subcellular location">
    <subcellularLocation>
        <location evidence="4">Golgi apparatus membrane</location>
        <topology evidence="4">Single-pass type II membrane protein</topology>
    </subcellularLocation>
</comment>
<organism evidence="5 6">
    <name type="scientific">Ceratopteris richardii</name>
    <name type="common">Triangle waterfern</name>
    <dbReference type="NCBI Taxonomy" id="49495"/>
    <lineage>
        <taxon>Eukaryota</taxon>
        <taxon>Viridiplantae</taxon>
        <taxon>Streptophyta</taxon>
        <taxon>Embryophyta</taxon>
        <taxon>Tracheophyta</taxon>
        <taxon>Polypodiopsida</taxon>
        <taxon>Polypodiidae</taxon>
        <taxon>Polypodiales</taxon>
        <taxon>Pteridineae</taxon>
        <taxon>Pteridaceae</taxon>
        <taxon>Parkerioideae</taxon>
        <taxon>Ceratopteris</taxon>
    </lineage>
</organism>
<dbReference type="InterPro" id="IPR002495">
    <property type="entry name" value="Glyco_trans_8"/>
</dbReference>
<dbReference type="Pfam" id="PF01501">
    <property type="entry name" value="Glyco_transf_8"/>
    <property type="match status" value="1"/>
</dbReference>
<gene>
    <name evidence="5" type="ORF">KP509_03G086500</name>
</gene>
<dbReference type="PANTHER" id="PTHR32116">
    <property type="entry name" value="GALACTURONOSYLTRANSFERASE 4-RELATED"/>
    <property type="match status" value="1"/>
</dbReference>
<dbReference type="Proteomes" id="UP000825935">
    <property type="component" value="Chromosome 3"/>
</dbReference>
<evidence type="ECO:0000256" key="4">
    <source>
        <dbReference type="RuleBase" id="RU362027"/>
    </source>
</evidence>
<sequence>MQVHISPSMNRITISTSNGFLDFTKVKMAARYLSYRTLFYSVLALVFLLPFVFIITALMTLENFGSCSTIDCLGRKWGPAFPPFDSNMRDSKRILSVLSQVATEKFPEEMSIPESFSDLVAEVGAKNLGTRASVLKLRAMVEAFERQAKEAKLQETLYKHFASTGIPKGLHCLSLKLTAEYTSNARARCELPAPELVPRLTDNSFHHYIMASDNVLAASVVVSSTIKNAKEPWKIVFHVITDKKTYAAMHAWFALYPLFPAIVEVKGVHQFSWLTKDHVPVLEALETHNNVLWYYHGDLGVGTNLSDSPRLLSSKLQARSPKYISILNHLRIYLPELFPDLKKVIFLDDDIVVQRDLSHLWSIDMKGKVNGAVETCRGEDTWVMSKTFKTYFDFSNPLIASNFKPDKCAWAYGMNIFDLEAWRNSDITKVYHHWLQQNIKANLTLWRLGTLPPSLIAFDGYVHPIDPSWHMLGLGYQPKTDIEKVKQAAVIHYNGQAKPWLDIAFAELKSFWTKYVDYSNEFIQHCNILES</sequence>
<keyword evidence="3 4" id="KW-0808">Transferase</keyword>
<comment type="caution">
    <text evidence="5">The sequence shown here is derived from an EMBL/GenBank/DDBJ whole genome shotgun (WGS) entry which is preliminary data.</text>
</comment>
<evidence type="ECO:0000256" key="2">
    <source>
        <dbReference type="ARBA" id="ARBA00006351"/>
    </source>
</evidence>
<dbReference type="SUPFAM" id="SSF53448">
    <property type="entry name" value="Nucleotide-diphospho-sugar transferases"/>
    <property type="match status" value="1"/>
</dbReference>
<dbReference type="PANTHER" id="PTHR32116:SF27">
    <property type="entry name" value="GALACTURONOSYLTRANSFERASE 13-RELATED"/>
    <property type="match status" value="1"/>
</dbReference>
<protein>
    <recommendedName>
        <fullName evidence="4">Hexosyltransferase</fullName>
        <ecNumber evidence="4">2.4.1.-</ecNumber>
    </recommendedName>
</protein>
<keyword evidence="4" id="KW-0333">Golgi apparatus</keyword>
<dbReference type="GO" id="GO:0000139">
    <property type="term" value="C:Golgi membrane"/>
    <property type="evidence" value="ECO:0007669"/>
    <property type="project" value="UniProtKB-SubCell"/>
</dbReference>
<dbReference type="CDD" id="cd06429">
    <property type="entry name" value="GT8_like_1"/>
    <property type="match status" value="1"/>
</dbReference>
<evidence type="ECO:0000256" key="3">
    <source>
        <dbReference type="ARBA" id="ARBA00022676"/>
    </source>
</evidence>
<dbReference type="GO" id="GO:0047262">
    <property type="term" value="F:polygalacturonate 4-alpha-galacturonosyltransferase activity"/>
    <property type="evidence" value="ECO:0007669"/>
    <property type="project" value="InterPro"/>
</dbReference>
<dbReference type="GO" id="GO:0071555">
    <property type="term" value="P:cell wall organization"/>
    <property type="evidence" value="ECO:0007669"/>
    <property type="project" value="UniProtKB-KW"/>
</dbReference>
<dbReference type="AlphaFoldDB" id="A0A8T2V8Y6"/>
<accession>A0A8T2V8Y6</accession>
<keyword evidence="3 4" id="KW-0328">Glycosyltransferase</keyword>
<dbReference type="InterPro" id="IPR029044">
    <property type="entry name" value="Nucleotide-diphossugar_trans"/>
</dbReference>
<evidence type="ECO:0000313" key="5">
    <source>
        <dbReference type="EMBL" id="KAH7442394.1"/>
    </source>
</evidence>
<dbReference type="Gene3D" id="3.90.550.10">
    <property type="entry name" value="Spore Coat Polysaccharide Biosynthesis Protein SpsA, Chain A"/>
    <property type="match status" value="1"/>
</dbReference>
<comment type="pathway">
    <text evidence="1 4">Glycan metabolism; pectin biosynthesis.</text>
</comment>
<reference evidence="5" key="1">
    <citation type="submission" date="2021-08" db="EMBL/GenBank/DDBJ databases">
        <title>WGS assembly of Ceratopteris richardii.</title>
        <authorList>
            <person name="Marchant D.B."/>
            <person name="Chen G."/>
            <person name="Jenkins J."/>
            <person name="Shu S."/>
            <person name="Leebens-Mack J."/>
            <person name="Grimwood J."/>
            <person name="Schmutz J."/>
            <person name="Soltis P."/>
            <person name="Soltis D."/>
            <person name="Chen Z.-H."/>
        </authorList>
    </citation>
    <scope>NUCLEOTIDE SEQUENCE</scope>
    <source>
        <strain evidence="5">Whitten #5841</strain>
        <tissue evidence="5">Leaf</tissue>
    </source>
</reference>
<dbReference type="EMBL" id="CM035408">
    <property type="protein sequence ID" value="KAH7442394.1"/>
    <property type="molecule type" value="Genomic_DNA"/>
</dbReference>
<feature type="transmembrane region" description="Helical" evidence="4">
    <location>
        <begin position="37"/>
        <end position="61"/>
    </location>
</feature>
<proteinExistence type="inferred from homology"/>
<dbReference type="InterPro" id="IPR029993">
    <property type="entry name" value="GAUT"/>
</dbReference>
<keyword evidence="4" id="KW-1133">Transmembrane helix</keyword>
<evidence type="ECO:0000256" key="1">
    <source>
        <dbReference type="ARBA" id="ARBA00004877"/>
    </source>
</evidence>
<dbReference type="OMA" id="GMHCLTL"/>
<keyword evidence="4" id="KW-0472">Membrane</keyword>
<comment type="similarity">
    <text evidence="2 4">Belongs to the glycosyltransferase 8 family.</text>
</comment>
<dbReference type="EC" id="2.4.1.-" evidence="4"/>
<evidence type="ECO:0000313" key="6">
    <source>
        <dbReference type="Proteomes" id="UP000825935"/>
    </source>
</evidence>
<dbReference type="OrthoDB" id="411524at2759"/>
<name>A0A8T2V8Y6_CERRI</name>
<keyword evidence="4" id="KW-0812">Transmembrane</keyword>
<keyword evidence="4" id="KW-0961">Cell wall biogenesis/degradation</keyword>
<keyword evidence="6" id="KW-1185">Reference proteome</keyword>